<comment type="caution">
    <text evidence="3">The sequence shown here is derived from an EMBL/GenBank/DDBJ whole genome shotgun (WGS) entry which is preliminary data.</text>
</comment>
<dbReference type="Pfam" id="PF08216">
    <property type="entry name" value="CTNNBL"/>
    <property type="match status" value="1"/>
</dbReference>
<protein>
    <recommendedName>
        <fullName evidence="2">Beta-catenin-like protein 1 N-terminal domain-containing protein</fullName>
    </recommendedName>
</protein>
<keyword evidence="4" id="KW-1185">Reference proteome</keyword>
<evidence type="ECO:0000256" key="1">
    <source>
        <dbReference type="SAM" id="MobiDB-lite"/>
    </source>
</evidence>
<gene>
    <name evidence="3" type="ORF">RFI_37047</name>
</gene>
<dbReference type="AlphaFoldDB" id="X6LI89"/>
<dbReference type="OrthoDB" id="1898821at2759"/>
<dbReference type="Proteomes" id="UP000023152">
    <property type="component" value="Unassembled WGS sequence"/>
</dbReference>
<name>X6LI89_RETFI</name>
<feature type="region of interest" description="Disordered" evidence="1">
    <location>
        <begin position="74"/>
        <end position="121"/>
    </location>
</feature>
<proteinExistence type="predicted"/>
<dbReference type="Gene3D" id="1.25.10.10">
    <property type="entry name" value="Leucine-rich Repeat Variant"/>
    <property type="match status" value="1"/>
</dbReference>
<feature type="domain" description="Beta-catenin-like protein 1 N-terminal" evidence="2">
    <location>
        <begin position="115"/>
        <end position="178"/>
    </location>
</feature>
<organism evidence="3 4">
    <name type="scientific">Reticulomyxa filosa</name>
    <dbReference type="NCBI Taxonomy" id="46433"/>
    <lineage>
        <taxon>Eukaryota</taxon>
        <taxon>Sar</taxon>
        <taxon>Rhizaria</taxon>
        <taxon>Retaria</taxon>
        <taxon>Foraminifera</taxon>
        <taxon>Monothalamids</taxon>
        <taxon>Reticulomyxidae</taxon>
        <taxon>Reticulomyxa</taxon>
    </lineage>
</organism>
<dbReference type="InterPro" id="IPR013180">
    <property type="entry name" value="CTNNBL1_N"/>
</dbReference>
<feature type="non-terminal residue" evidence="3">
    <location>
        <position position="179"/>
    </location>
</feature>
<evidence type="ECO:0000259" key="2">
    <source>
        <dbReference type="Pfam" id="PF08216"/>
    </source>
</evidence>
<evidence type="ECO:0000313" key="4">
    <source>
        <dbReference type="Proteomes" id="UP000023152"/>
    </source>
</evidence>
<evidence type="ECO:0000313" key="3">
    <source>
        <dbReference type="EMBL" id="ETO00400.1"/>
    </source>
</evidence>
<dbReference type="InterPro" id="IPR011989">
    <property type="entry name" value="ARM-like"/>
</dbReference>
<reference evidence="3 4" key="1">
    <citation type="journal article" date="2013" name="Curr. Biol.">
        <title>The Genome of the Foraminiferan Reticulomyxa filosa.</title>
        <authorList>
            <person name="Glockner G."/>
            <person name="Hulsmann N."/>
            <person name="Schleicher M."/>
            <person name="Noegel A.A."/>
            <person name="Eichinger L."/>
            <person name="Gallinger C."/>
            <person name="Pawlowski J."/>
            <person name="Sierra R."/>
            <person name="Euteneuer U."/>
            <person name="Pillet L."/>
            <person name="Moustafa A."/>
            <person name="Platzer M."/>
            <person name="Groth M."/>
            <person name="Szafranski K."/>
            <person name="Schliwa M."/>
        </authorList>
    </citation>
    <scope>NUCLEOTIDE SEQUENCE [LARGE SCALE GENOMIC DNA]</scope>
</reference>
<feature type="compositionally biased region" description="Low complexity" evidence="1">
    <location>
        <begin position="108"/>
        <end position="118"/>
    </location>
</feature>
<sequence>MHINYTNDPLYNVISLIRELTEGDNYDNETKDKDKDKDKEQNTIALAEVLIQQNGVGLLLDNLDRLRDTNMLLDPAKEKKKAAKNQSKNGNNDDDDDDDGGGHDDGNGDNNDNNNNNNEENDDETIYSIFAIIENLSEIDPDYCVAMAKSTNLLKILLNWMRKRQVSAKKFDEIQHYCY</sequence>
<dbReference type="EMBL" id="ASPP01041146">
    <property type="protein sequence ID" value="ETO00400.1"/>
    <property type="molecule type" value="Genomic_DNA"/>
</dbReference>
<accession>X6LI89</accession>